<comment type="similarity">
    <text evidence="2">Belongs to the peptidase C26 family.</text>
</comment>
<reference evidence="10" key="1">
    <citation type="submission" date="2014-03" db="EMBL/GenBank/DDBJ databases">
        <authorList>
            <person name="Aksoy S."/>
            <person name="Warren W."/>
            <person name="Wilson R.K."/>
        </authorList>
    </citation>
    <scope>NUCLEOTIDE SEQUENCE [LARGE SCALE GENOMIC DNA]</scope>
    <source>
        <strain evidence="10">IAEA</strain>
    </source>
</reference>
<accession>A0A1A9X0N1</accession>
<dbReference type="GO" id="GO:0046900">
    <property type="term" value="P:tetrahydrofolylpolyglutamate metabolic process"/>
    <property type="evidence" value="ECO:0007669"/>
    <property type="project" value="TreeGrafter"/>
</dbReference>
<protein>
    <recommendedName>
        <fullName evidence="3 8">folate gamma-glutamyl hydrolase</fullName>
        <ecNumber evidence="3 8">3.4.19.9</ecNumber>
    </recommendedName>
</protein>
<dbReference type="EnsemblMetazoa" id="GBRI039791-RA">
    <property type="protein sequence ID" value="GBRI039791-PA"/>
    <property type="gene ID" value="GBRI039791"/>
</dbReference>
<evidence type="ECO:0000256" key="1">
    <source>
        <dbReference type="ARBA" id="ARBA00004239"/>
    </source>
</evidence>
<evidence type="ECO:0000256" key="4">
    <source>
        <dbReference type="ARBA" id="ARBA00022525"/>
    </source>
</evidence>
<dbReference type="STRING" id="37001.A0A1A9X0N1"/>
<dbReference type="AlphaFoldDB" id="A0A1A9X0N1"/>
<evidence type="ECO:0000313" key="10">
    <source>
        <dbReference type="Proteomes" id="UP000091820"/>
    </source>
</evidence>
<dbReference type="PROSITE" id="PS51275">
    <property type="entry name" value="PEPTIDASE_C26_GGH"/>
    <property type="match status" value="1"/>
</dbReference>
<evidence type="ECO:0000256" key="8">
    <source>
        <dbReference type="PROSITE-ProRule" id="PRU00607"/>
    </source>
</evidence>
<dbReference type="InterPro" id="IPR011697">
    <property type="entry name" value="Peptidase_C26"/>
</dbReference>
<dbReference type="PROSITE" id="PS51273">
    <property type="entry name" value="GATASE_TYPE_1"/>
    <property type="match status" value="1"/>
</dbReference>
<feature type="active site" description="Proton donor" evidence="7">
    <location>
        <position position="253"/>
    </location>
</feature>
<evidence type="ECO:0000256" key="5">
    <source>
        <dbReference type="ARBA" id="ARBA00022729"/>
    </source>
</evidence>
<evidence type="ECO:0000256" key="2">
    <source>
        <dbReference type="ARBA" id="ARBA00011083"/>
    </source>
</evidence>
<organism evidence="9 10">
    <name type="scientific">Glossina brevipalpis</name>
    <dbReference type="NCBI Taxonomy" id="37001"/>
    <lineage>
        <taxon>Eukaryota</taxon>
        <taxon>Metazoa</taxon>
        <taxon>Ecdysozoa</taxon>
        <taxon>Arthropoda</taxon>
        <taxon>Hexapoda</taxon>
        <taxon>Insecta</taxon>
        <taxon>Pterygota</taxon>
        <taxon>Neoptera</taxon>
        <taxon>Endopterygota</taxon>
        <taxon>Diptera</taxon>
        <taxon>Brachycera</taxon>
        <taxon>Muscomorpha</taxon>
        <taxon>Hippoboscoidea</taxon>
        <taxon>Glossinidae</taxon>
        <taxon>Glossina</taxon>
    </lineage>
</organism>
<dbReference type="PANTHER" id="PTHR11315:SF0">
    <property type="entry name" value="FOLATE GAMMA-GLUTAMYL HYDROLASE"/>
    <property type="match status" value="1"/>
</dbReference>
<dbReference type="EC" id="3.4.19.9" evidence="3 8"/>
<sequence>MINNNKSLVTYEKDKDKYKPNFSPLIGVLCMDIAAELQQKYGTDIRSYISAAYVKYLESMGARVVPIWINRPRKYYEEIMKKVNGILFPGGAVFLDDQKCTENLRNDCVQSSKFIYEIAEEMNIRGEYFPLWGTCLGFQLMLLHSVKGNSNDIRIECQRMKCSLPINFENDEVLKNSQLFKGCNKQLITAMSQLPFGYHNHHYCLTKKILSDFNIADQWTVLGTNKDSENSEALEFITIVEHKKYPFFGSQIHPEQIFYEYIDDDGVDKCFHSFSCLELTQYFSKFFVQCAHQNVTRCNKDEAMRYLIDNFPIKFTMRDTSRRQCYLFKDNVDYPT</sequence>
<keyword evidence="6 8" id="KW-0378">Hydrolase</keyword>
<proteinExistence type="inferred from homology"/>
<dbReference type="Proteomes" id="UP000091820">
    <property type="component" value="Unassembled WGS sequence"/>
</dbReference>
<feature type="active site" description="Nucleophile" evidence="7 8">
    <location>
        <position position="135"/>
    </location>
</feature>
<evidence type="ECO:0000313" key="9">
    <source>
        <dbReference type="EnsemblMetazoa" id="GBRI039791-PA"/>
    </source>
</evidence>
<keyword evidence="5" id="KW-0732">Signal</keyword>
<dbReference type="SUPFAM" id="SSF52317">
    <property type="entry name" value="Class I glutamine amidotransferase-like"/>
    <property type="match status" value="1"/>
</dbReference>
<feature type="active site" evidence="8">
    <location>
        <position position="253"/>
    </location>
</feature>
<dbReference type="GO" id="GO:0005576">
    <property type="term" value="C:extracellular region"/>
    <property type="evidence" value="ECO:0007669"/>
    <property type="project" value="UniProtKB-SubCell"/>
</dbReference>
<evidence type="ECO:0000256" key="6">
    <source>
        <dbReference type="ARBA" id="ARBA00022801"/>
    </source>
</evidence>
<evidence type="ECO:0000256" key="7">
    <source>
        <dbReference type="PIRSR" id="PIRSR615527-1"/>
    </source>
</evidence>
<evidence type="ECO:0000256" key="3">
    <source>
        <dbReference type="ARBA" id="ARBA00012886"/>
    </source>
</evidence>
<comment type="catalytic activity">
    <reaction evidence="8">
        <text>(6S)-5,6,7,8-tetrahydrofolyl-(gamma-L-Glu)(n) + (n-1) H2O = (6S)-5,6,7,8-tetrahydrofolate + (n-1) L-glutamate</text>
        <dbReference type="Rhea" id="RHEA:56784"/>
        <dbReference type="Rhea" id="RHEA-COMP:14738"/>
        <dbReference type="ChEBI" id="CHEBI:15377"/>
        <dbReference type="ChEBI" id="CHEBI:29985"/>
        <dbReference type="ChEBI" id="CHEBI:57453"/>
        <dbReference type="ChEBI" id="CHEBI:141005"/>
        <dbReference type="EC" id="3.4.19.9"/>
    </reaction>
</comment>
<reference evidence="9" key="2">
    <citation type="submission" date="2020-05" db="UniProtKB">
        <authorList>
            <consortium name="EnsemblMetazoa"/>
        </authorList>
    </citation>
    <scope>IDENTIFICATION</scope>
    <source>
        <strain evidence="9">IAEA</strain>
    </source>
</reference>
<dbReference type="VEuPathDB" id="VectorBase:GBRI039791"/>
<dbReference type="InterPro" id="IPR029062">
    <property type="entry name" value="Class_I_gatase-like"/>
</dbReference>
<dbReference type="InterPro" id="IPR015527">
    <property type="entry name" value="Pept_C26_g-glut_hydrolase"/>
</dbReference>
<dbReference type="GO" id="GO:0034722">
    <property type="term" value="F:gamma-glutamyl-peptidase activity"/>
    <property type="evidence" value="ECO:0007669"/>
    <property type="project" value="UniProtKB-UniRule"/>
</dbReference>
<keyword evidence="10" id="KW-1185">Reference proteome</keyword>
<dbReference type="Gene3D" id="3.40.50.880">
    <property type="match status" value="1"/>
</dbReference>
<keyword evidence="4" id="KW-0964">Secreted</keyword>
<dbReference type="Pfam" id="PF07722">
    <property type="entry name" value="Peptidase_C26"/>
    <property type="match status" value="1"/>
</dbReference>
<comment type="subcellular location">
    <subcellularLocation>
        <location evidence="1">Secreted</location>
        <location evidence="1">Extracellular space</location>
    </subcellularLocation>
</comment>
<dbReference type="GO" id="GO:0005773">
    <property type="term" value="C:vacuole"/>
    <property type="evidence" value="ECO:0007669"/>
    <property type="project" value="TreeGrafter"/>
</dbReference>
<name>A0A1A9X0N1_9MUSC</name>
<dbReference type="PANTHER" id="PTHR11315">
    <property type="entry name" value="PROTEASE FAMILY C26 GAMMA-GLUTAMYL HYDROLASE"/>
    <property type="match status" value="1"/>
</dbReference>